<reference evidence="1" key="1">
    <citation type="submission" date="2020-08" db="EMBL/GenBank/DDBJ databases">
        <title>Multicomponent nature underlies the extraordinary mechanical properties of spider dragline silk.</title>
        <authorList>
            <person name="Kono N."/>
            <person name="Nakamura H."/>
            <person name="Mori M."/>
            <person name="Yoshida Y."/>
            <person name="Ohtoshi R."/>
            <person name="Malay A.D."/>
            <person name="Moran D.A.P."/>
            <person name="Tomita M."/>
            <person name="Numata K."/>
            <person name="Arakawa K."/>
        </authorList>
    </citation>
    <scope>NUCLEOTIDE SEQUENCE</scope>
</reference>
<proteinExistence type="predicted"/>
<keyword evidence="2" id="KW-1185">Reference proteome</keyword>
<accession>A0A8X6TI56</accession>
<dbReference type="EMBL" id="BMAW01104111">
    <property type="protein sequence ID" value="GFT12445.1"/>
    <property type="molecule type" value="Genomic_DNA"/>
</dbReference>
<dbReference type="Proteomes" id="UP000887013">
    <property type="component" value="Unassembled WGS sequence"/>
</dbReference>
<evidence type="ECO:0000313" key="1">
    <source>
        <dbReference type="EMBL" id="GFT12445.1"/>
    </source>
</evidence>
<gene>
    <name evidence="1" type="ORF">NPIL_469881</name>
</gene>
<evidence type="ECO:0000313" key="2">
    <source>
        <dbReference type="Proteomes" id="UP000887013"/>
    </source>
</evidence>
<dbReference type="AlphaFoldDB" id="A0A8X6TI56"/>
<protein>
    <submittedName>
        <fullName evidence="1">Uncharacterized protein</fullName>
    </submittedName>
</protein>
<name>A0A8X6TI56_NEPPI</name>
<organism evidence="1 2">
    <name type="scientific">Nephila pilipes</name>
    <name type="common">Giant wood spider</name>
    <name type="synonym">Nephila maculata</name>
    <dbReference type="NCBI Taxonomy" id="299642"/>
    <lineage>
        <taxon>Eukaryota</taxon>
        <taxon>Metazoa</taxon>
        <taxon>Ecdysozoa</taxon>
        <taxon>Arthropoda</taxon>
        <taxon>Chelicerata</taxon>
        <taxon>Arachnida</taxon>
        <taxon>Araneae</taxon>
        <taxon>Araneomorphae</taxon>
        <taxon>Entelegynae</taxon>
        <taxon>Araneoidea</taxon>
        <taxon>Nephilidae</taxon>
        <taxon>Nephila</taxon>
    </lineage>
</organism>
<sequence length="79" mass="8789">MAGNPSRHGTQSPVKYNPSVYAATLVTSHCGRLKHENSRCAQVKASNVRVVILRNKSVTSTQLRFRNTYRRDSPSDSSI</sequence>
<comment type="caution">
    <text evidence="1">The sequence shown here is derived from an EMBL/GenBank/DDBJ whole genome shotgun (WGS) entry which is preliminary data.</text>
</comment>